<reference evidence="5 6" key="1">
    <citation type="journal article" date="2012" name="Science">
        <title>The Paleozoic origin of enzymatic lignin decomposition reconstructed from 31 fungal genomes.</title>
        <authorList>
            <person name="Floudas D."/>
            <person name="Binder M."/>
            <person name="Riley R."/>
            <person name="Barry K."/>
            <person name="Blanchette R.A."/>
            <person name="Henrissat B."/>
            <person name="Martinez A.T."/>
            <person name="Otillar R."/>
            <person name="Spatafora J.W."/>
            <person name="Yadav J.S."/>
            <person name="Aerts A."/>
            <person name="Benoit I."/>
            <person name="Boyd A."/>
            <person name="Carlson A."/>
            <person name="Copeland A."/>
            <person name="Coutinho P.M."/>
            <person name="de Vries R.P."/>
            <person name="Ferreira P."/>
            <person name="Findley K."/>
            <person name="Foster B."/>
            <person name="Gaskell J."/>
            <person name="Glotzer D."/>
            <person name="Gorecki P."/>
            <person name="Heitman J."/>
            <person name="Hesse C."/>
            <person name="Hori C."/>
            <person name="Igarashi K."/>
            <person name="Jurgens J.A."/>
            <person name="Kallen N."/>
            <person name="Kersten P."/>
            <person name="Kohler A."/>
            <person name="Kuees U."/>
            <person name="Kumar T.K.A."/>
            <person name="Kuo A."/>
            <person name="LaButti K."/>
            <person name="Larrondo L.F."/>
            <person name="Lindquist E."/>
            <person name="Ling A."/>
            <person name="Lombard V."/>
            <person name="Lucas S."/>
            <person name="Lundell T."/>
            <person name="Martin R."/>
            <person name="McLaughlin D.J."/>
            <person name="Morgenstern I."/>
            <person name="Morin E."/>
            <person name="Murat C."/>
            <person name="Nagy L.G."/>
            <person name="Nolan M."/>
            <person name="Ohm R.A."/>
            <person name="Patyshakuliyeva A."/>
            <person name="Rokas A."/>
            <person name="Ruiz-Duenas F.J."/>
            <person name="Sabat G."/>
            <person name="Salamov A."/>
            <person name="Samejima M."/>
            <person name="Schmutz J."/>
            <person name="Slot J.C."/>
            <person name="St John F."/>
            <person name="Stenlid J."/>
            <person name="Sun H."/>
            <person name="Sun S."/>
            <person name="Syed K."/>
            <person name="Tsang A."/>
            <person name="Wiebenga A."/>
            <person name="Young D."/>
            <person name="Pisabarro A."/>
            <person name="Eastwood D.C."/>
            <person name="Martin F."/>
            <person name="Cullen D."/>
            <person name="Grigoriev I.V."/>
            <person name="Hibbett D.S."/>
        </authorList>
    </citation>
    <scope>NUCLEOTIDE SEQUENCE [LARGE SCALE GENOMIC DNA]</scope>
    <source>
        <strain evidence="5 6">MD-104</strain>
    </source>
</reference>
<keyword evidence="6" id="KW-1185">Reference proteome</keyword>
<sequence length="195" mass="20276">MSLLAIPALLATRALGDLTPTAPGPNQTFAAGSNCTLSWNADTNGTWKNVTINLMSGSNNNMSVVTNVAWGLDGTNSSLSPYSWTCPEVDPYSDIYFYQFTNGNDLANSKWTTRFTITSPSNVSVPPEYSQQPNGDHIPWGIGVLAPSNGTDSEAKFANANASSIAASPSSTNQPGSPTPTSTSNSTGSSADSDA</sequence>
<feature type="non-terminal residue" evidence="5">
    <location>
        <position position="195"/>
    </location>
</feature>
<feature type="signal peptide" evidence="3">
    <location>
        <begin position="1"/>
        <end position="16"/>
    </location>
</feature>
<dbReference type="EMBL" id="KB468113">
    <property type="protein sequence ID" value="PCH41034.1"/>
    <property type="molecule type" value="Genomic_DNA"/>
</dbReference>
<dbReference type="OMA" id="PNEIFRE"/>
<gene>
    <name evidence="5" type="ORF">WOLCODRAFT_131665</name>
</gene>
<organism evidence="5 6">
    <name type="scientific">Wolfiporia cocos (strain MD-104)</name>
    <name type="common">Brown rot fungus</name>
    <dbReference type="NCBI Taxonomy" id="742152"/>
    <lineage>
        <taxon>Eukaryota</taxon>
        <taxon>Fungi</taxon>
        <taxon>Dikarya</taxon>
        <taxon>Basidiomycota</taxon>
        <taxon>Agaricomycotina</taxon>
        <taxon>Agaricomycetes</taxon>
        <taxon>Polyporales</taxon>
        <taxon>Phaeolaceae</taxon>
        <taxon>Wolfiporia</taxon>
    </lineage>
</organism>
<feature type="domain" description="Yeast cell wall synthesis Kre9/Knh1-like N-terminal" evidence="4">
    <location>
        <begin position="23"/>
        <end position="117"/>
    </location>
</feature>
<evidence type="ECO:0000313" key="5">
    <source>
        <dbReference type="EMBL" id="PCH41034.1"/>
    </source>
</evidence>
<dbReference type="InterPro" id="IPR052982">
    <property type="entry name" value="SRP1/TIP1-like"/>
</dbReference>
<proteinExistence type="predicted"/>
<feature type="chain" id="PRO_5013931017" description="Yeast cell wall synthesis Kre9/Knh1-like N-terminal domain-containing protein" evidence="3">
    <location>
        <begin position="17"/>
        <end position="195"/>
    </location>
</feature>
<accession>A0A2H3JWD5</accession>
<evidence type="ECO:0000256" key="2">
    <source>
        <dbReference type="SAM" id="MobiDB-lite"/>
    </source>
</evidence>
<dbReference type="PANTHER" id="PTHR40633">
    <property type="entry name" value="MATRIX PROTEIN, PUTATIVE (AFU_ORTHOLOGUE AFUA_8G05410)-RELATED"/>
    <property type="match status" value="1"/>
</dbReference>
<dbReference type="STRING" id="742152.A0A2H3JWD5"/>
<feature type="compositionally biased region" description="Low complexity" evidence="2">
    <location>
        <begin position="158"/>
        <end position="195"/>
    </location>
</feature>
<dbReference type="Pfam" id="PF10342">
    <property type="entry name" value="Kre9_KNH"/>
    <property type="match status" value="1"/>
</dbReference>
<evidence type="ECO:0000256" key="1">
    <source>
        <dbReference type="ARBA" id="ARBA00022729"/>
    </source>
</evidence>
<evidence type="ECO:0000259" key="4">
    <source>
        <dbReference type="Pfam" id="PF10342"/>
    </source>
</evidence>
<name>A0A2H3JWD5_WOLCO</name>
<evidence type="ECO:0000313" key="6">
    <source>
        <dbReference type="Proteomes" id="UP000218811"/>
    </source>
</evidence>
<dbReference type="InterPro" id="IPR018466">
    <property type="entry name" value="Kre9/Knh1-like_N"/>
</dbReference>
<keyword evidence="1 3" id="KW-0732">Signal</keyword>
<evidence type="ECO:0000256" key="3">
    <source>
        <dbReference type="SAM" id="SignalP"/>
    </source>
</evidence>
<dbReference type="Proteomes" id="UP000218811">
    <property type="component" value="Unassembled WGS sequence"/>
</dbReference>
<dbReference type="OrthoDB" id="2432613at2759"/>
<feature type="region of interest" description="Disordered" evidence="2">
    <location>
        <begin position="149"/>
        <end position="195"/>
    </location>
</feature>
<protein>
    <recommendedName>
        <fullName evidence="4">Yeast cell wall synthesis Kre9/Knh1-like N-terminal domain-containing protein</fullName>
    </recommendedName>
</protein>
<dbReference type="PANTHER" id="PTHR40633:SF1">
    <property type="entry name" value="GPI ANCHORED SERINE-THREONINE RICH PROTEIN (AFU_ORTHOLOGUE AFUA_1G03630)"/>
    <property type="match status" value="1"/>
</dbReference>
<dbReference type="AlphaFoldDB" id="A0A2H3JWD5"/>